<protein>
    <submittedName>
        <fullName evidence="2">DUF5316 domain-containing protein</fullName>
    </submittedName>
</protein>
<evidence type="ECO:0000313" key="3">
    <source>
        <dbReference type="Proteomes" id="UP000561326"/>
    </source>
</evidence>
<dbReference type="Proteomes" id="UP000561326">
    <property type="component" value="Unassembled WGS sequence"/>
</dbReference>
<organism evidence="2 3">
    <name type="scientific">Aneurinibacillus aneurinilyticus</name>
    <name type="common">Bacillus aneurinolyticus</name>
    <dbReference type="NCBI Taxonomy" id="1391"/>
    <lineage>
        <taxon>Bacteria</taxon>
        <taxon>Bacillati</taxon>
        <taxon>Bacillota</taxon>
        <taxon>Bacilli</taxon>
        <taxon>Bacillales</taxon>
        <taxon>Paenibacillaceae</taxon>
        <taxon>Aneurinibacillus group</taxon>
        <taxon>Aneurinibacillus</taxon>
    </lineage>
</organism>
<evidence type="ECO:0000256" key="1">
    <source>
        <dbReference type="SAM" id="Phobius"/>
    </source>
</evidence>
<evidence type="ECO:0000313" key="2">
    <source>
        <dbReference type="EMBL" id="NMF01006.1"/>
    </source>
</evidence>
<dbReference type="Pfam" id="PF17247">
    <property type="entry name" value="DUF5316"/>
    <property type="match status" value="1"/>
</dbReference>
<keyword evidence="1" id="KW-1133">Transmembrane helix</keyword>
<name>A0A848D030_ANEAE</name>
<proteinExistence type="predicted"/>
<gene>
    <name evidence="2" type="ORF">HF838_22590</name>
</gene>
<feature type="transmembrane region" description="Helical" evidence="1">
    <location>
        <begin position="7"/>
        <end position="27"/>
    </location>
</feature>
<reference evidence="2 3" key="1">
    <citation type="submission" date="2020-04" db="EMBL/GenBank/DDBJ databases">
        <authorList>
            <person name="Hitch T.C.A."/>
            <person name="Wylensek D."/>
            <person name="Clavel T."/>
        </authorList>
    </citation>
    <scope>NUCLEOTIDE SEQUENCE [LARGE SCALE GENOMIC DNA]</scope>
    <source>
        <strain evidence="2 3">WB01_D5_05</strain>
    </source>
</reference>
<keyword evidence="1" id="KW-0812">Transmembrane</keyword>
<dbReference type="EMBL" id="JABAGO010000062">
    <property type="protein sequence ID" value="NMF01006.1"/>
    <property type="molecule type" value="Genomic_DNA"/>
</dbReference>
<dbReference type="InterPro" id="IPR035167">
    <property type="entry name" value="DUF5316"/>
</dbReference>
<dbReference type="AlphaFoldDB" id="A0A848D030"/>
<dbReference type="RefSeq" id="WP_168976483.1">
    <property type="nucleotide sequence ID" value="NZ_CAMJCG010000083.1"/>
</dbReference>
<comment type="caution">
    <text evidence="2">The sequence shown here is derived from an EMBL/GenBank/DDBJ whole genome shotgun (WGS) entry which is preliminary data.</text>
</comment>
<feature type="transmembrane region" description="Helical" evidence="1">
    <location>
        <begin position="33"/>
        <end position="51"/>
    </location>
</feature>
<accession>A0A848D030</accession>
<sequence length="100" mass="11072">MNTLKFLGVGVVVFFLTCIVVRDYALISTYSSYIGGGFMVLGGIITATVSDSGDRTRAAFSDNEDWRRRSKWAWNAFLIGVPNLIASFAVWYFFLKSPGA</sequence>
<feature type="transmembrane region" description="Helical" evidence="1">
    <location>
        <begin position="72"/>
        <end position="94"/>
    </location>
</feature>
<keyword evidence="1" id="KW-0472">Membrane</keyword>